<dbReference type="PROSITE" id="PS50222">
    <property type="entry name" value="EF_HAND_2"/>
    <property type="match status" value="1"/>
</dbReference>
<feature type="region of interest" description="Disordered" evidence="1">
    <location>
        <begin position="599"/>
        <end position="621"/>
    </location>
</feature>
<feature type="compositionally biased region" description="Polar residues" evidence="1">
    <location>
        <begin position="139"/>
        <end position="150"/>
    </location>
</feature>
<dbReference type="EMBL" id="HG937694">
    <property type="protein sequence ID" value="CDP38171.1"/>
    <property type="molecule type" value="Genomic_DNA"/>
</dbReference>
<accession>A0A060TGA8</accession>
<dbReference type="InterPro" id="IPR000261">
    <property type="entry name" value="EH_dom"/>
</dbReference>
<reference evidence="4" key="1">
    <citation type="submission" date="2014-02" db="EMBL/GenBank/DDBJ databases">
        <authorList>
            <person name="Genoscope - CEA"/>
        </authorList>
    </citation>
    <scope>NUCLEOTIDE SEQUENCE</scope>
    <source>
        <strain evidence="4">LS3</strain>
    </source>
</reference>
<dbReference type="AlphaFoldDB" id="A0A060TGA8"/>
<reference evidence="4" key="2">
    <citation type="submission" date="2014-06" db="EMBL/GenBank/DDBJ databases">
        <title>The complete genome of Blastobotrys (Arxula) adeninivorans LS3 - a yeast of biotechnological interest.</title>
        <authorList>
            <person name="Kunze G."/>
            <person name="Gaillardin C."/>
            <person name="Czernicka M."/>
            <person name="Durrens P."/>
            <person name="Martin T."/>
            <person name="Boer E."/>
            <person name="Gabaldon T."/>
            <person name="Cruz J."/>
            <person name="Talla E."/>
            <person name="Marck C."/>
            <person name="Goffeau A."/>
            <person name="Barbe V."/>
            <person name="Baret P."/>
            <person name="Baronian K."/>
            <person name="Beier S."/>
            <person name="Bleykasten C."/>
            <person name="Bode R."/>
            <person name="Casaregola S."/>
            <person name="Despons L."/>
            <person name="Fairhead C."/>
            <person name="Giersberg M."/>
            <person name="Gierski P."/>
            <person name="Hahnel U."/>
            <person name="Hartmann A."/>
            <person name="Jankowska D."/>
            <person name="Jubin C."/>
            <person name="Jung P."/>
            <person name="Lafontaine I."/>
            <person name="Leh-Louis V."/>
            <person name="Lemaire M."/>
            <person name="Marcet-Houben M."/>
            <person name="Mascher M."/>
            <person name="Morel G."/>
            <person name="Richard G.-F."/>
            <person name="Riechen J."/>
            <person name="Sacerdot C."/>
            <person name="Sarkar A."/>
            <person name="Savel G."/>
            <person name="Schacherer J."/>
            <person name="Sherman D."/>
            <person name="Straub M.-L."/>
            <person name="Stein N."/>
            <person name="Thierry A."/>
            <person name="Trautwein-Schult A."/>
            <person name="Westhof E."/>
            <person name="Worch S."/>
            <person name="Dujon B."/>
            <person name="Souciet J.-L."/>
            <person name="Wincker P."/>
            <person name="Scholz U."/>
            <person name="Neuveglise N."/>
        </authorList>
    </citation>
    <scope>NUCLEOTIDE SEQUENCE</scope>
    <source>
        <strain evidence="4">LS3</strain>
    </source>
</reference>
<feature type="domain" description="EF-hand" evidence="3">
    <location>
        <begin position="535"/>
        <end position="570"/>
    </location>
</feature>
<feature type="compositionally biased region" description="Polar residues" evidence="1">
    <location>
        <begin position="161"/>
        <end position="174"/>
    </location>
</feature>
<evidence type="ECO:0000259" key="3">
    <source>
        <dbReference type="PROSITE" id="PS50222"/>
    </source>
</evidence>
<sequence>MPDQRQSAPTASSARLKKYYQNAAREAIEESSLDIERSRAAVTAAAAKVAAQNAKSHESATSQSNTPSDKRSGASTSSSIVKPSPQPKPAVPNQPIPQPSQAQKSSSSVTNNTGTHTNTTNDTQNGQQAARAAFKKIQESASSGLTNAVSDGSAAAAAAGKSSQDYGKTGNGLTENDKDTRVKATVGNAARMAAKASGSSSPDSRRAKAAPDNNGGASPMPSSNPSLAESALKAAKATSALHTQKEDQDKKDREKEKETNAGAALKAAKLAGDEVLSVIGSFSKSPDVDILTDKETTSPYFADFEWSSDVQSSPEPKLLAPTPRRSMLPKFELFRSNSAENANDNKGPEKQDKVSHKALDKPSIAGPLLSPPKGLTPRLPSPAATHSGAIYETTRPSIPSRNSANEIDTMLAARTADKNIVISAVEPAIGQGSTTKSKRRGDSKKDNKSNTTHIRTTMRKERKFNEEKPWKYHGFALTVSESERKRYEGLWATNKGIHVPYLVDDILASILETNRQPLDEVHGLVVRELWRRSRLPESSLEHIWDLVDRNQKGSLDREEFLVGTWLVDQSLYGRKVPDQLRASIWNSVSRLNVHVRLDKHHHHHHPHHHSEETKKKHKKWG</sequence>
<dbReference type="CDD" id="cd00052">
    <property type="entry name" value="EH"/>
    <property type="match status" value="1"/>
</dbReference>
<evidence type="ECO:0000256" key="1">
    <source>
        <dbReference type="SAM" id="MobiDB-lite"/>
    </source>
</evidence>
<dbReference type="Pfam" id="PF12763">
    <property type="entry name" value="EH"/>
    <property type="match status" value="1"/>
</dbReference>
<dbReference type="InterPro" id="IPR002048">
    <property type="entry name" value="EF_hand_dom"/>
</dbReference>
<feature type="compositionally biased region" description="Low complexity" evidence="1">
    <location>
        <begin position="45"/>
        <end position="54"/>
    </location>
</feature>
<feature type="region of interest" description="Disordered" evidence="1">
    <location>
        <begin position="45"/>
        <end position="267"/>
    </location>
</feature>
<gene>
    <name evidence="4" type="ORF">GNLVRS02_ARAD1D28644g</name>
</gene>
<dbReference type="Gene3D" id="1.10.238.10">
    <property type="entry name" value="EF-hand"/>
    <property type="match status" value="1"/>
</dbReference>
<proteinExistence type="predicted"/>
<feature type="region of interest" description="Disordered" evidence="1">
    <location>
        <begin position="334"/>
        <end position="387"/>
    </location>
</feature>
<organism evidence="4">
    <name type="scientific">Blastobotrys adeninivorans</name>
    <name type="common">Yeast</name>
    <name type="synonym">Arxula adeninivorans</name>
    <dbReference type="NCBI Taxonomy" id="409370"/>
    <lineage>
        <taxon>Eukaryota</taxon>
        <taxon>Fungi</taxon>
        <taxon>Dikarya</taxon>
        <taxon>Ascomycota</taxon>
        <taxon>Saccharomycotina</taxon>
        <taxon>Dipodascomycetes</taxon>
        <taxon>Dipodascales</taxon>
        <taxon>Trichomonascaceae</taxon>
        <taxon>Blastobotrys</taxon>
    </lineage>
</organism>
<dbReference type="GO" id="GO:0005509">
    <property type="term" value="F:calcium ion binding"/>
    <property type="evidence" value="ECO:0007669"/>
    <property type="project" value="InterPro"/>
</dbReference>
<dbReference type="SMART" id="SM00027">
    <property type="entry name" value="EH"/>
    <property type="match status" value="1"/>
</dbReference>
<feature type="compositionally biased region" description="Basic and acidic residues" evidence="1">
    <location>
        <begin position="243"/>
        <end position="259"/>
    </location>
</feature>
<feature type="compositionally biased region" description="Pro residues" evidence="1">
    <location>
        <begin position="84"/>
        <end position="98"/>
    </location>
</feature>
<evidence type="ECO:0000313" key="4">
    <source>
        <dbReference type="EMBL" id="CDP38171.1"/>
    </source>
</evidence>
<feature type="compositionally biased region" description="Low complexity" evidence="1">
    <location>
        <begin position="99"/>
        <end position="128"/>
    </location>
</feature>
<feature type="region of interest" description="Disordered" evidence="1">
    <location>
        <begin position="430"/>
        <end position="452"/>
    </location>
</feature>
<feature type="compositionally biased region" description="Basic residues" evidence="1">
    <location>
        <begin position="599"/>
        <end position="608"/>
    </location>
</feature>
<evidence type="ECO:0000259" key="2">
    <source>
        <dbReference type="PROSITE" id="PS50031"/>
    </source>
</evidence>
<feature type="compositionally biased region" description="Low complexity" evidence="1">
    <location>
        <begin position="226"/>
        <end position="241"/>
    </location>
</feature>
<feature type="compositionally biased region" description="Basic and acidic residues" evidence="1">
    <location>
        <begin position="346"/>
        <end position="360"/>
    </location>
</feature>
<protein>
    <submittedName>
        <fullName evidence="4">ARAD1D28644p</fullName>
    </submittedName>
</protein>
<name>A0A060TGA8_BLAAD</name>
<dbReference type="SUPFAM" id="SSF47473">
    <property type="entry name" value="EF-hand"/>
    <property type="match status" value="1"/>
</dbReference>
<feature type="domain" description="EH" evidence="2">
    <location>
        <begin position="512"/>
        <end position="591"/>
    </location>
</feature>
<dbReference type="InterPro" id="IPR011992">
    <property type="entry name" value="EF-hand-dom_pair"/>
</dbReference>
<feature type="compositionally biased region" description="Polar residues" evidence="1">
    <location>
        <begin position="59"/>
        <end position="81"/>
    </location>
</feature>
<dbReference type="PROSITE" id="PS50031">
    <property type="entry name" value="EH"/>
    <property type="match status" value="1"/>
</dbReference>
<feature type="compositionally biased region" description="Polar residues" evidence="1">
    <location>
        <begin position="335"/>
        <end position="344"/>
    </location>
</feature>